<protein>
    <submittedName>
        <fullName evidence="1">Uncharacterized protein</fullName>
    </submittedName>
</protein>
<dbReference type="AlphaFoldDB" id="A0A450WRP6"/>
<proteinExistence type="predicted"/>
<name>A0A450WRP6_9GAMM</name>
<accession>A0A450WRP6</accession>
<reference evidence="1" key="1">
    <citation type="submission" date="2019-02" db="EMBL/GenBank/DDBJ databases">
        <authorList>
            <person name="Gruber-Vodicka R. H."/>
            <person name="Seah K. B. B."/>
        </authorList>
    </citation>
    <scope>NUCLEOTIDE SEQUENCE</scope>
    <source>
        <strain evidence="1">BECK_BY7</strain>
    </source>
</reference>
<dbReference type="EMBL" id="CAADFN010000061">
    <property type="protein sequence ID" value="VFK19690.1"/>
    <property type="molecule type" value="Genomic_DNA"/>
</dbReference>
<sequence length="172" mass="19571">MTPRRHTGSIQATAHRMIPHTWKILYTTTTNENHGVLLQIVPFTPDIRGNLHSIRQPHTGHLAKRGIRLFRGRCIYSRAYSPSLRTTLQRRNVTFHSLSLARLTNKLIDRCHPITTPSFSAKNQTHTRISKKIKNNHSLQAFPAKTPSSKLEIVGYTLQESQLSLSVSSNMK</sequence>
<organism evidence="1">
    <name type="scientific">Candidatus Kentrum sp. LFY</name>
    <dbReference type="NCBI Taxonomy" id="2126342"/>
    <lineage>
        <taxon>Bacteria</taxon>
        <taxon>Pseudomonadati</taxon>
        <taxon>Pseudomonadota</taxon>
        <taxon>Gammaproteobacteria</taxon>
        <taxon>Candidatus Kentrum</taxon>
    </lineage>
</organism>
<gene>
    <name evidence="1" type="ORF">BECKLFY1418C_GA0070996_106118</name>
</gene>
<evidence type="ECO:0000313" key="1">
    <source>
        <dbReference type="EMBL" id="VFK19690.1"/>
    </source>
</evidence>